<dbReference type="RefSeq" id="XP_007775932.1">
    <property type="nucleotide sequence ID" value="XM_007777742.1"/>
</dbReference>
<evidence type="ECO:0000256" key="1">
    <source>
        <dbReference type="SAM" id="MobiDB-lite"/>
    </source>
</evidence>
<dbReference type="KEGG" id="cput:CONPUDRAFT_157704"/>
<dbReference type="EMBL" id="JH711607">
    <property type="protein sequence ID" value="EIW73891.1"/>
    <property type="molecule type" value="Genomic_DNA"/>
</dbReference>
<name>R7SCJ6_CONPW</name>
<evidence type="ECO:0000313" key="2">
    <source>
        <dbReference type="EMBL" id="EIW73891.1"/>
    </source>
</evidence>
<dbReference type="GeneID" id="19204343"/>
<evidence type="ECO:0000313" key="4">
    <source>
        <dbReference type="Proteomes" id="UP000053558"/>
    </source>
</evidence>
<feature type="compositionally biased region" description="Polar residues" evidence="1">
    <location>
        <begin position="37"/>
        <end position="54"/>
    </location>
</feature>
<reference evidence="3" key="3">
    <citation type="submission" date="2012-05" db="EMBL/GenBank/DDBJ databases">
        <title>The Paleozoic origin of enzymatic mechanisms for lignin decomposition reconstructed using 31 fungal genomes.</title>
        <authorList>
            <consortium name="US DOE Joint Genome Institute (JGI-PGF)"/>
            <person name="Floudas D."/>
            <person name="Binder M."/>
            <person name="Riley R."/>
            <person name="Barry K."/>
            <person name="Blanchette R.A."/>
            <person name="Henrissat B."/>
            <person name="Martinez A.T."/>
            <person name="Otillar R."/>
            <person name="Spatafora J.W."/>
            <person name="Yadav J.S."/>
            <person name="Aerts A."/>
            <person name="Benoit I."/>
            <person name="Boyd A."/>
            <person name="Carlson A."/>
            <person name="Copeland A."/>
            <person name="Coutinho P.M."/>
            <person name="de Vries R.P."/>
            <person name="Ferreira P."/>
            <person name="Findley K."/>
            <person name="Foster B."/>
            <person name="Gaskell J."/>
            <person name="Glotzer D."/>
            <person name="Gorecki P."/>
            <person name="Heitman J."/>
            <person name="Hesse C."/>
            <person name="Hori C."/>
            <person name="Igarashi K."/>
            <person name="Jurgens J.A."/>
            <person name="Kallen N."/>
            <person name="Kersten P."/>
            <person name="Kohler A."/>
            <person name="Kues U."/>
            <person name="Kumar T.K."/>
            <person name="Kuo A."/>
            <person name="LaButti K."/>
            <person name="Larrondo L.F."/>
            <person name="Lindquist E."/>
            <person name="Ling A."/>
            <person name="Lombard V."/>
            <person name="Lucas S."/>
            <person name="Lundell T."/>
            <person name="Martin R."/>
            <person name="McLaughlin D.J."/>
            <person name="Morgenstern I."/>
            <person name="Morin E."/>
            <person name="Murat C."/>
            <person name="Nagy L.G."/>
            <person name="Nolan M."/>
            <person name="Ohm R.A."/>
            <person name="Patyshakuliyeva A."/>
            <person name="Rokas A."/>
            <person name="Ruiz-Duenas F.J."/>
            <person name="Sabat G."/>
            <person name="Salamov A."/>
            <person name="Samejima M."/>
            <person name="Schmutz J."/>
            <person name="Slot J.C."/>
            <person name="St. John F."/>
            <person name="Stenlid J."/>
            <person name="Sun H."/>
            <person name="Sun S."/>
            <person name="Syed K."/>
            <person name="Tsang A."/>
            <person name="Wiebenga A."/>
            <person name="Young D."/>
            <person name="Pisabarro A."/>
            <person name="Eastwood D.C."/>
            <person name="Martin F."/>
            <person name="Cullen D."/>
            <person name="Grigoriev I.V."/>
            <person name="Hibbett D.S."/>
        </authorList>
    </citation>
    <scope>NUCLEOTIDE SEQUENCE</scope>
    <source>
        <strain evidence="3">RWD-64-598 SS2</strain>
    </source>
</reference>
<feature type="compositionally biased region" description="Polar residues" evidence="1">
    <location>
        <begin position="17"/>
        <end position="26"/>
    </location>
</feature>
<dbReference type="EMBL" id="JH711584">
    <property type="protein sequence ID" value="EIW77455.1"/>
    <property type="molecule type" value="Genomic_DNA"/>
</dbReference>
<feature type="region of interest" description="Disordered" evidence="1">
    <location>
        <begin position="1"/>
        <end position="75"/>
    </location>
</feature>
<feature type="region of interest" description="Disordered" evidence="1">
    <location>
        <begin position="147"/>
        <end position="201"/>
    </location>
</feature>
<gene>
    <name evidence="3" type="ORF">CONPUDRAFT_157704</name>
    <name evidence="2" type="ORF">CONPUDRAFT_160597</name>
</gene>
<dbReference type="AlphaFoldDB" id="R7SCJ6"/>
<protein>
    <submittedName>
        <fullName evidence="2">Uncharacterized protein</fullName>
    </submittedName>
</protein>
<sequence length="201" mass="20967">MANTAERRTTRSATSNVITPTASSLPPVTRHRKHSTANEANEINVGLGTNTVQKRTAPREKSTPSAGASAAPKIPALKKGVTPQAAELVAELESAMAITQALKTRPGPKKPLSQLAAITLQPTNPPSAAHAEHVVVKPASVVSAAAARRRGEQVGQVMRVREKERTTGAKNARSSKAANKAGINVNPRAAENGNDCDVETP</sequence>
<dbReference type="RefSeq" id="XP_007772821.1">
    <property type="nucleotide sequence ID" value="XM_007774631.1"/>
</dbReference>
<reference evidence="2" key="2">
    <citation type="submission" date="2012-05" db="EMBL/GenBank/DDBJ databases">
        <title>The Paleozoic origin of enzymatic mechanisms for lignin decomposition reconstructed using 31 fungal genomes.</title>
        <authorList>
            <consortium name="US DOE Joint Genome Institute (JGI-PGF)"/>
            <person name="Floudas D."/>
            <person name="Binder M."/>
            <person name="Riley R."/>
            <person name="Barry K."/>
            <person name="Blanchette R.A."/>
            <person name="Henrissat B."/>
            <person name="Martinez A.T."/>
            <person name="Otillar R."/>
            <person name="Spatafora J.W."/>
            <person name="Yadav J.S."/>
            <person name="Aerts A."/>
            <person name="Benoit I."/>
            <person name="Boyd A."/>
            <person name="Carlson A."/>
            <person name="Copeland A."/>
            <person name="Coutinho P.M."/>
            <person name="de Vries R.P."/>
            <person name="Ferreira P."/>
            <person name="Findley K."/>
            <person name="Foster B."/>
            <person name="Gaskell J."/>
            <person name="Glotzer D."/>
            <person name="Gorecki P."/>
            <person name="Heitman J."/>
            <person name="Hesse C."/>
            <person name="Hori C."/>
            <person name="Igarashi K."/>
            <person name="Jurgens J.A."/>
            <person name="Kallen N."/>
            <person name="Kersten P."/>
            <person name="Kohler A."/>
            <person name="Kues U."/>
            <person name="Kumar T.K."/>
            <person name="Kuo A."/>
            <person name="LaButti K."/>
            <person name="Larrondo L.F."/>
            <person name="Lindquist E."/>
            <person name="Ling A."/>
            <person name="Lombard V."/>
            <person name="Lucas S."/>
            <person name="Lundell T."/>
            <person name="Martin R."/>
            <person name="McLaughlin D.J."/>
            <person name="Morgenstern I."/>
            <person name="Morin E."/>
            <person name="Murat C."/>
            <person name="Nagy L.G."/>
            <person name="Nolan M."/>
            <person name="Ohm R.A."/>
            <person name="Patyshakuliyeva A."/>
            <person name="Rokas A."/>
            <person name="Ruiz-Duenas F.J."/>
            <person name="Sabat G."/>
            <person name="Salamov A."/>
            <person name="Samejima M."/>
            <person name="Schmutz J."/>
            <person name="Slot J.C."/>
            <person name="St Johnn"/>
            <person name="F"/>
            <person name="Stenlid J."/>
            <person name="Sun H."/>
            <person name="Sun S."/>
            <person name="Syed K."/>
            <person name="Tsang A."/>
            <person name="Wiebenga A."/>
            <person name="Young D."/>
            <person name="Pisabarro A."/>
            <person name="Eastwood D.C."/>
            <person name="Martin F."/>
            <person name="Cullen D."/>
            <person name="Grigoriev I.V."/>
            <person name="Hibbett D.S."/>
        </authorList>
    </citation>
    <scope>NUCLEOTIDE SEQUENCE</scope>
    <source>
        <strain evidence="2">RWD-64-598 SS2</strain>
    </source>
</reference>
<dbReference type="KEGG" id="cput:CONPUDRAFT_160597"/>
<reference evidence="4" key="1">
    <citation type="journal article" date="2012" name="Science">
        <title>The Paleozoic origin of enzymatic lignin decomposition reconstructed from 31 fungal genomes.</title>
        <authorList>
            <person name="Floudas D."/>
            <person name="Binder M."/>
            <person name="Riley R."/>
            <person name="Barry K."/>
            <person name="Blanchette R.A."/>
            <person name="Henrissat B."/>
            <person name="Martinez A.T."/>
            <person name="Otillar R."/>
            <person name="Spatafora J.W."/>
            <person name="Yadav J.S."/>
            <person name="Aerts A."/>
            <person name="Benoit I."/>
            <person name="Boyd A."/>
            <person name="Carlson A."/>
            <person name="Copeland A."/>
            <person name="Coutinho P.M."/>
            <person name="de Vries R.P."/>
            <person name="Ferreira P."/>
            <person name="Findley K."/>
            <person name="Foster B."/>
            <person name="Gaskell J."/>
            <person name="Glotzer D."/>
            <person name="Gorecki P."/>
            <person name="Heitman J."/>
            <person name="Hesse C."/>
            <person name="Hori C."/>
            <person name="Igarashi K."/>
            <person name="Jurgens J.A."/>
            <person name="Kallen N."/>
            <person name="Kersten P."/>
            <person name="Kohler A."/>
            <person name="Kuees U."/>
            <person name="Kumar T.K.A."/>
            <person name="Kuo A."/>
            <person name="LaButti K."/>
            <person name="Larrondo L.F."/>
            <person name="Lindquist E."/>
            <person name="Ling A."/>
            <person name="Lombard V."/>
            <person name="Lucas S."/>
            <person name="Lundell T."/>
            <person name="Martin R."/>
            <person name="McLaughlin D.J."/>
            <person name="Morgenstern I."/>
            <person name="Morin E."/>
            <person name="Murat C."/>
            <person name="Nagy L.G."/>
            <person name="Nolan M."/>
            <person name="Ohm R.A."/>
            <person name="Patyshakuliyeva A."/>
            <person name="Rokas A."/>
            <person name="Ruiz-Duenas F.J."/>
            <person name="Sabat G."/>
            <person name="Salamov A."/>
            <person name="Samejima M."/>
            <person name="Schmutz J."/>
            <person name="Slot J.C."/>
            <person name="St John F."/>
            <person name="Stenlid J."/>
            <person name="Sun H."/>
            <person name="Sun S."/>
            <person name="Syed K."/>
            <person name="Tsang A."/>
            <person name="Wiebenga A."/>
            <person name="Young D."/>
            <person name="Pisabarro A."/>
            <person name="Eastwood D.C."/>
            <person name="Martin F."/>
            <person name="Cullen D."/>
            <person name="Grigoriev I.V."/>
            <person name="Hibbett D.S."/>
        </authorList>
    </citation>
    <scope>NUCLEOTIDE SEQUENCE [LARGE SCALE GENOMIC DNA]</scope>
    <source>
        <strain evidence="4">RWD-64-598 SS2</strain>
    </source>
</reference>
<feature type="compositionally biased region" description="Low complexity" evidence="1">
    <location>
        <begin position="169"/>
        <end position="181"/>
    </location>
</feature>
<proteinExistence type="predicted"/>
<organism evidence="2 4">
    <name type="scientific">Coniophora puteana (strain RWD-64-598)</name>
    <name type="common">Brown rot fungus</name>
    <dbReference type="NCBI Taxonomy" id="741705"/>
    <lineage>
        <taxon>Eukaryota</taxon>
        <taxon>Fungi</taxon>
        <taxon>Dikarya</taxon>
        <taxon>Basidiomycota</taxon>
        <taxon>Agaricomycotina</taxon>
        <taxon>Agaricomycetes</taxon>
        <taxon>Agaricomycetidae</taxon>
        <taxon>Boletales</taxon>
        <taxon>Coniophorineae</taxon>
        <taxon>Coniophoraceae</taxon>
        <taxon>Coniophora</taxon>
    </lineage>
</organism>
<dbReference type="GeneID" id="19203803"/>
<dbReference type="Proteomes" id="UP000053558">
    <property type="component" value="Unassembled WGS sequence"/>
</dbReference>
<accession>R7SCJ6</accession>
<keyword evidence="4" id="KW-1185">Reference proteome</keyword>
<evidence type="ECO:0000313" key="3">
    <source>
        <dbReference type="EMBL" id="EIW77455.1"/>
    </source>
</evidence>